<feature type="transmembrane region" description="Helical" evidence="1">
    <location>
        <begin position="29"/>
        <end position="52"/>
    </location>
</feature>
<dbReference type="InterPro" id="IPR047744">
    <property type="entry name" value="YmiA_put-like"/>
</dbReference>
<dbReference type="AlphaFoldDB" id="A0A263VMG4"/>
<dbReference type="EMBL" id="JABXRP010000001">
    <property type="protein sequence ID" value="MBA8078458.1"/>
    <property type="molecule type" value="Genomic_DNA"/>
</dbReference>
<keyword evidence="1" id="KW-0472">Membrane</keyword>
<dbReference type="Proteomes" id="UP000533461">
    <property type="component" value="Unassembled WGS sequence"/>
</dbReference>
<dbReference type="EMBL" id="JAELXN010000003">
    <property type="protein sequence ID" value="MBJ6594193.1"/>
    <property type="molecule type" value="Genomic_DNA"/>
</dbReference>
<dbReference type="OrthoDB" id="6540960at2"/>
<name>A0A263VMG4_ENTAS</name>
<gene>
    <name evidence="2" type="ORF">HV056_18205</name>
    <name evidence="3" type="ORF">JGT27_00635</name>
</gene>
<reference evidence="3" key="2">
    <citation type="submission" date="2020-12" db="EMBL/GenBank/DDBJ databases">
        <title>Molecular epidemiology of VIM- metallo-b-lactamase-producing Enterobacter cloacae complex isolated in France between 2015 and 2018.</title>
        <authorList>
            <person name="Emeraud C."/>
            <person name="Petit C."/>
            <person name="Bonnin R."/>
            <person name="Naas T."/>
            <person name="Dortet L."/>
        </authorList>
    </citation>
    <scope>NUCLEOTIDE SEQUENCE</scope>
    <source>
        <strain evidence="3">170C2</strain>
    </source>
</reference>
<dbReference type="Pfam" id="PF22868">
    <property type="entry name" value="YmiA-like"/>
    <property type="match status" value="1"/>
</dbReference>
<comment type="caution">
    <text evidence="2">The sequence shown here is derived from an EMBL/GenBank/DDBJ whole genome shotgun (WGS) entry which is preliminary data.</text>
</comment>
<dbReference type="NCBIfam" id="NF000536">
    <property type="entry name" value="YmiA"/>
    <property type="match status" value="1"/>
</dbReference>
<proteinExistence type="predicted"/>
<evidence type="ECO:0000313" key="4">
    <source>
        <dbReference type="Proteomes" id="UP000533461"/>
    </source>
</evidence>
<keyword evidence="1" id="KW-1133">Transmembrane helix</keyword>
<accession>A0A263VMG4</accession>
<protein>
    <submittedName>
        <fullName evidence="2">YmiA family putative membrane protein</fullName>
    </submittedName>
</protein>
<evidence type="ECO:0000313" key="2">
    <source>
        <dbReference type="EMBL" id="MBA8078458.1"/>
    </source>
</evidence>
<evidence type="ECO:0000313" key="3">
    <source>
        <dbReference type="EMBL" id="MBJ6594193.1"/>
    </source>
</evidence>
<organism evidence="2 4">
    <name type="scientific">Enterobacter asburiae</name>
    <dbReference type="NCBI Taxonomy" id="61645"/>
    <lineage>
        <taxon>Bacteria</taxon>
        <taxon>Pseudomonadati</taxon>
        <taxon>Pseudomonadota</taxon>
        <taxon>Gammaproteobacteria</taxon>
        <taxon>Enterobacterales</taxon>
        <taxon>Enterobacteriaceae</taxon>
        <taxon>Enterobacter</taxon>
        <taxon>Enterobacter cloacae complex</taxon>
    </lineage>
</organism>
<evidence type="ECO:0000256" key="1">
    <source>
        <dbReference type="SAM" id="Phobius"/>
    </source>
</evidence>
<keyword evidence="1" id="KW-0812">Transmembrane</keyword>
<sequence length="53" mass="6083">MISDVDCMRLAMPSGSEEPQRDPALKRKAWLAVFLVSTLFWVVVALLAWKYWG</sequence>
<dbReference type="Proteomes" id="UP000641429">
    <property type="component" value="Unassembled WGS sequence"/>
</dbReference>
<reference evidence="2 4" key="1">
    <citation type="submission" date="2020-06" db="EMBL/GenBank/DDBJ databases">
        <title>REHAB project genomes.</title>
        <authorList>
            <person name="Shaw L.P."/>
        </authorList>
    </citation>
    <scope>NUCLEOTIDE SEQUENCE [LARGE SCALE GENOMIC DNA]</scope>
    <source>
        <strain evidence="2 4">RHBSTW-00074</strain>
    </source>
</reference>